<evidence type="ECO:0000313" key="2">
    <source>
        <dbReference type="EMBL" id="CAI9173365.1"/>
    </source>
</evidence>
<accession>A0ABN8ZHQ3</accession>
<keyword evidence="3" id="KW-1185">Reference proteome</keyword>
<gene>
    <name evidence="2" type="ORF">MRATA1EN1_LOCUS22327</name>
</gene>
<name>A0ABN8ZHQ3_RANTA</name>
<feature type="region of interest" description="Disordered" evidence="1">
    <location>
        <begin position="29"/>
        <end position="54"/>
    </location>
</feature>
<proteinExistence type="predicted"/>
<evidence type="ECO:0000313" key="3">
    <source>
        <dbReference type="Proteomes" id="UP001176941"/>
    </source>
</evidence>
<organism evidence="2 3">
    <name type="scientific">Rangifer tarandus platyrhynchus</name>
    <name type="common">Svalbard reindeer</name>
    <dbReference type="NCBI Taxonomy" id="3082113"/>
    <lineage>
        <taxon>Eukaryota</taxon>
        <taxon>Metazoa</taxon>
        <taxon>Chordata</taxon>
        <taxon>Craniata</taxon>
        <taxon>Vertebrata</taxon>
        <taxon>Euteleostomi</taxon>
        <taxon>Mammalia</taxon>
        <taxon>Eutheria</taxon>
        <taxon>Laurasiatheria</taxon>
        <taxon>Artiodactyla</taxon>
        <taxon>Ruminantia</taxon>
        <taxon>Pecora</taxon>
        <taxon>Cervidae</taxon>
        <taxon>Odocoileinae</taxon>
        <taxon>Rangifer</taxon>
    </lineage>
</organism>
<dbReference type="Proteomes" id="UP001176941">
    <property type="component" value="Chromosome 33"/>
</dbReference>
<sequence>MSHEMNASQLSAGAFLFIVWLCPRERQRATVSPSKAEGSEKTGSPVPSTPPCAPQALPRVAASFLGAALRSRPLTPGQLSALTGFLETFLPFNHYCFVFVYF</sequence>
<protein>
    <submittedName>
        <fullName evidence="2">Uncharacterized protein</fullName>
    </submittedName>
</protein>
<dbReference type="EMBL" id="OX459969">
    <property type="protein sequence ID" value="CAI9173365.1"/>
    <property type="molecule type" value="Genomic_DNA"/>
</dbReference>
<reference evidence="2" key="1">
    <citation type="submission" date="2023-04" db="EMBL/GenBank/DDBJ databases">
        <authorList>
            <consortium name="ELIXIR-Norway"/>
        </authorList>
    </citation>
    <scope>NUCLEOTIDE SEQUENCE [LARGE SCALE GENOMIC DNA]</scope>
</reference>
<evidence type="ECO:0000256" key="1">
    <source>
        <dbReference type="SAM" id="MobiDB-lite"/>
    </source>
</evidence>